<proteinExistence type="predicted"/>
<dbReference type="GO" id="GO:0005739">
    <property type="term" value="C:mitochondrion"/>
    <property type="evidence" value="ECO:0000318"/>
    <property type="project" value="GO_Central"/>
</dbReference>
<protein>
    <submittedName>
        <fullName evidence="1">NAD(P)H-hydrate epimerase</fullName>
    </submittedName>
</protein>
<evidence type="ECO:0000313" key="1">
    <source>
        <dbReference type="EnsemblMetazoa" id="PPA03929.1"/>
    </source>
</evidence>
<organism evidence="1 2">
    <name type="scientific">Pristionchus pacificus</name>
    <name type="common">Parasitic nematode worm</name>
    <dbReference type="NCBI Taxonomy" id="54126"/>
    <lineage>
        <taxon>Eukaryota</taxon>
        <taxon>Metazoa</taxon>
        <taxon>Ecdysozoa</taxon>
        <taxon>Nematoda</taxon>
        <taxon>Chromadorea</taxon>
        <taxon>Rhabditida</taxon>
        <taxon>Rhabditina</taxon>
        <taxon>Diplogasteromorpha</taxon>
        <taxon>Diplogasteroidea</taxon>
        <taxon>Neodiplogasteridae</taxon>
        <taxon>Pristionchus</taxon>
    </lineage>
</organism>
<dbReference type="PROSITE" id="PS00028">
    <property type="entry name" value="ZINC_FINGER_C2H2_1"/>
    <property type="match status" value="1"/>
</dbReference>
<dbReference type="GO" id="GO:0052856">
    <property type="term" value="F:NAD(P)HX epimerase activity"/>
    <property type="evidence" value="ECO:0000318"/>
    <property type="project" value="GO_Central"/>
</dbReference>
<dbReference type="AlphaFoldDB" id="A0A2A6CEE8"/>
<accession>A0A8R1Y9E4</accession>
<dbReference type="InterPro" id="IPR013087">
    <property type="entry name" value="Znf_C2H2_type"/>
</dbReference>
<gene>
    <name evidence="1" type="primary">WBGene00093483</name>
</gene>
<reference evidence="1" key="2">
    <citation type="submission" date="2022-06" db="UniProtKB">
        <authorList>
            <consortium name="EnsemblMetazoa"/>
        </authorList>
    </citation>
    <scope>IDENTIFICATION</scope>
    <source>
        <strain evidence="1">PS312</strain>
    </source>
</reference>
<dbReference type="PANTHER" id="PTHR13232:SF10">
    <property type="entry name" value="NAD(P)H-HYDRATE EPIMERASE"/>
    <property type="match status" value="1"/>
</dbReference>
<reference evidence="2" key="1">
    <citation type="journal article" date="2008" name="Nat. Genet.">
        <title>The Pristionchus pacificus genome provides a unique perspective on nematode lifestyle and parasitism.</title>
        <authorList>
            <person name="Dieterich C."/>
            <person name="Clifton S.W."/>
            <person name="Schuster L.N."/>
            <person name="Chinwalla A."/>
            <person name="Delehaunty K."/>
            <person name="Dinkelacker I."/>
            <person name="Fulton L."/>
            <person name="Fulton R."/>
            <person name="Godfrey J."/>
            <person name="Minx P."/>
            <person name="Mitreva M."/>
            <person name="Roeseler W."/>
            <person name="Tian H."/>
            <person name="Witte H."/>
            <person name="Yang S.P."/>
            <person name="Wilson R.K."/>
            <person name="Sommer R.J."/>
        </authorList>
    </citation>
    <scope>NUCLEOTIDE SEQUENCE [LARGE SCALE GENOMIC DNA]</scope>
    <source>
        <strain evidence="2">PS312</strain>
    </source>
</reference>
<dbReference type="InterPro" id="IPR032976">
    <property type="entry name" value="YJEFN_prot_NAXE-like"/>
</dbReference>
<dbReference type="EnsemblMetazoa" id="PPA03929.1">
    <property type="protein sequence ID" value="PPA03929.1"/>
    <property type="gene ID" value="WBGene00093483"/>
</dbReference>
<accession>A0A2A6CEE8</accession>
<dbReference type="PANTHER" id="PTHR13232">
    <property type="entry name" value="NAD(P)H-HYDRATE EPIMERASE"/>
    <property type="match status" value="1"/>
</dbReference>
<name>A0A2A6CEE8_PRIPA</name>
<dbReference type="Proteomes" id="UP000005239">
    <property type="component" value="Unassembled WGS sequence"/>
</dbReference>
<dbReference type="PROSITE" id="PS50157">
    <property type="entry name" value="ZINC_FINGER_C2H2_2"/>
    <property type="match status" value="1"/>
</dbReference>
<sequence length="614" mass="69678">MNTRHPTFQSSFRNRAAVAEWIELLKHSKTAATAVNCLVYISNAIKKKRLNPLRVQISTIGEHNPERTSYIPTSAPAGTGVLAYYHSSALIASMPQISINSGVKILSYSFSETQQGKSGADRDISKGGRKMRSHRDKQHNVIIPEDMFDALNATLQLRATSVFLAELVENSVSSTKIKKITDTMDRMRECGSLLHLHGIGDGEVIKDLKHTNANLDIKKQGGKLATAAVNIEDRKRILASFDKNPGQYEEPTFWLLPHEVAPMLDIEPNARDDDIVTPNRPDPSNPAGAAKQSLFYCRDCGSSFILYRNLLKHIEKGKHFIRPEHVKLLDRVLGLFMCAIEDTLVPEPLSPVSEVVKAFKRASDPVLPQGWAIKHGRKVRRYSEAAKAFVKAKFDEYAKRGAKLKADEAERLMRADRFIEPKDWMTKSQLRNYINSLKSQLPKMRAWRRQVEHEDMDDEHFEVEVEPSDEDIVITEEDFHRHLTPTMLKKFFSDVDKPVTPNTPWLYLEDFNKHYVNQFLKFIDNNSAGSWSKKAGWSETVQFDETEESIAKLRSFLSSNGNNVTTKAVEDLLNAIISIGYGYHFERASPLHEAAYMREEAKNVEILKKVIENS</sequence>
<dbReference type="OrthoDB" id="5988132at2759"/>
<keyword evidence="2" id="KW-1185">Reference proteome</keyword>
<evidence type="ECO:0000313" key="2">
    <source>
        <dbReference type="Proteomes" id="UP000005239"/>
    </source>
</evidence>